<evidence type="ECO:0000256" key="3">
    <source>
        <dbReference type="SAM" id="MobiDB-lite"/>
    </source>
</evidence>
<dbReference type="GO" id="GO:0005525">
    <property type="term" value="F:GTP binding"/>
    <property type="evidence" value="ECO:0007669"/>
    <property type="project" value="UniProtKB-KW"/>
</dbReference>
<dbReference type="Gene3D" id="3.40.50.300">
    <property type="entry name" value="P-loop containing nucleotide triphosphate hydrolases"/>
    <property type="match status" value="1"/>
</dbReference>
<dbReference type="PIRSF" id="PIRSF006698">
    <property type="entry name" value="Septin"/>
    <property type="match status" value="1"/>
</dbReference>
<dbReference type="Pfam" id="PF00735">
    <property type="entry name" value="Septin"/>
    <property type="match status" value="1"/>
</dbReference>
<dbReference type="Proteomes" id="UP001152795">
    <property type="component" value="Unassembled WGS sequence"/>
</dbReference>
<accession>A0A6S7K4X8</accession>
<feature type="compositionally biased region" description="Basic residues" evidence="3">
    <location>
        <begin position="257"/>
        <end position="266"/>
    </location>
</feature>
<dbReference type="AlphaFoldDB" id="A0A6S7K4X8"/>
<gene>
    <name evidence="4" type="ORF">PACLA_8A043580</name>
</gene>
<evidence type="ECO:0000313" key="4">
    <source>
        <dbReference type="EMBL" id="CAB4036890.1"/>
    </source>
</evidence>
<reference evidence="4" key="1">
    <citation type="submission" date="2020-04" db="EMBL/GenBank/DDBJ databases">
        <authorList>
            <person name="Alioto T."/>
            <person name="Alioto T."/>
            <person name="Gomez Garrido J."/>
        </authorList>
    </citation>
    <scope>NUCLEOTIDE SEQUENCE</scope>
    <source>
        <strain evidence="4">A484AB</strain>
    </source>
</reference>
<keyword evidence="1" id="KW-0547">Nucleotide-binding</keyword>
<dbReference type="OrthoDB" id="416553at2759"/>
<dbReference type="InterPro" id="IPR030379">
    <property type="entry name" value="G_SEPTIN_dom"/>
</dbReference>
<dbReference type="PANTHER" id="PTHR18884">
    <property type="entry name" value="SEPTIN"/>
    <property type="match status" value="1"/>
</dbReference>
<comment type="caution">
    <text evidence="4">The sequence shown here is derived from an EMBL/GenBank/DDBJ whole genome shotgun (WGS) entry which is preliminary data.</text>
</comment>
<feature type="compositionally biased region" description="Polar residues" evidence="3">
    <location>
        <begin position="231"/>
        <end position="250"/>
    </location>
</feature>
<organism evidence="4 5">
    <name type="scientific">Paramuricea clavata</name>
    <name type="common">Red gorgonian</name>
    <name type="synonym">Violescent sea-whip</name>
    <dbReference type="NCBI Taxonomy" id="317549"/>
    <lineage>
        <taxon>Eukaryota</taxon>
        <taxon>Metazoa</taxon>
        <taxon>Cnidaria</taxon>
        <taxon>Anthozoa</taxon>
        <taxon>Octocorallia</taxon>
        <taxon>Malacalcyonacea</taxon>
        <taxon>Plexauridae</taxon>
        <taxon>Paramuricea</taxon>
    </lineage>
</organism>
<name>A0A6S7K4X8_PARCT</name>
<dbReference type="InterPro" id="IPR027417">
    <property type="entry name" value="P-loop_NTPase"/>
</dbReference>
<protein>
    <submittedName>
        <fullName evidence="4">Septin-7-like isoform X2</fullName>
    </submittedName>
</protein>
<evidence type="ECO:0000313" key="5">
    <source>
        <dbReference type="Proteomes" id="UP001152795"/>
    </source>
</evidence>
<evidence type="ECO:0000256" key="2">
    <source>
        <dbReference type="ARBA" id="ARBA00023134"/>
    </source>
</evidence>
<feature type="region of interest" description="Disordered" evidence="3">
    <location>
        <begin position="231"/>
        <end position="266"/>
    </location>
</feature>
<proteinExistence type="predicted"/>
<sequence length="266" mass="30769">MRRLHDKVNIVPIIAKADSLTAEECLSFKKQILNEIGSNKIGIYQFPDLGVDDEDFKDVSMTDRIPFAVVGSNTVVEVGGKKLRARVYPWGVAEVENSEHCDFIALRNMLIRTHMQDLKEVTNDVHYENFRCKRLATVTVGSPTVTSNKSLGLSPLEQLEAEKHERENKITKTESEMEQVFETKVKEKRKKLKEMEAEFAKKHEQSRRQLELQQRELDDKRQRFEKEKEMFQQNHNSVVDGHNTNSQTKTIDGHGKLDKKKKKGLF</sequence>
<keyword evidence="2" id="KW-0342">GTP-binding</keyword>
<dbReference type="PROSITE" id="PS51719">
    <property type="entry name" value="G_SEPTIN"/>
    <property type="match status" value="1"/>
</dbReference>
<keyword evidence="5" id="KW-1185">Reference proteome</keyword>
<dbReference type="EMBL" id="CACRXK020022521">
    <property type="protein sequence ID" value="CAB4036890.1"/>
    <property type="molecule type" value="Genomic_DNA"/>
</dbReference>
<evidence type="ECO:0000256" key="1">
    <source>
        <dbReference type="ARBA" id="ARBA00022741"/>
    </source>
</evidence>
<dbReference type="InterPro" id="IPR016491">
    <property type="entry name" value="Septin"/>
</dbReference>